<dbReference type="CDD" id="cd00531">
    <property type="entry name" value="NTF2_like"/>
    <property type="match status" value="1"/>
</dbReference>
<name>A0ABZ0ZNL9_9ACTN</name>
<proteinExistence type="predicted"/>
<dbReference type="Gene3D" id="3.10.450.50">
    <property type="match status" value="1"/>
</dbReference>
<keyword evidence="3" id="KW-1185">Reference proteome</keyword>
<evidence type="ECO:0000313" key="3">
    <source>
        <dbReference type="Proteomes" id="UP001327225"/>
    </source>
</evidence>
<organism evidence="2 3">
    <name type="scientific">Nocardioides bizhenqiangii</name>
    <dbReference type="NCBI Taxonomy" id="3095076"/>
    <lineage>
        <taxon>Bacteria</taxon>
        <taxon>Bacillati</taxon>
        <taxon>Actinomycetota</taxon>
        <taxon>Actinomycetes</taxon>
        <taxon>Propionibacteriales</taxon>
        <taxon>Nocardioidaceae</taxon>
        <taxon>Nocardioides</taxon>
    </lineage>
</organism>
<dbReference type="EMBL" id="CP141059">
    <property type="protein sequence ID" value="WQQ25379.1"/>
    <property type="molecule type" value="Genomic_DNA"/>
</dbReference>
<gene>
    <name evidence="2" type="ORF">SHK19_15585</name>
</gene>
<dbReference type="Pfam" id="PF13577">
    <property type="entry name" value="SnoaL_4"/>
    <property type="match status" value="1"/>
</dbReference>
<feature type="domain" description="SnoaL-like" evidence="1">
    <location>
        <begin position="12"/>
        <end position="131"/>
    </location>
</feature>
<accession>A0ABZ0ZNL9</accession>
<dbReference type="RefSeq" id="WP_322455907.1">
    <property type="nucleotide sequence ID" value="NZ_CP141059.1"/>
</dbReference>
<evidence type="ECO:0000313" key="2">
    <source>
        <dbReference type="EMBL" id="WQQ25379.1"/>
    </source>
</evidence>
<dbReference type="SUPFAM" id="SSF54427">
    <property type="entry name" value="NTF2-like"/>
    <property type="match status" value="1"/>
</dbReference>
<dbReference type="Proteomes" id="UP001327225">
    <property type="component" value="Chromosome"/>
</dbReference>
<dbReference type="InterPro" id="IPR037401">
    <property type="entry name" value="SnoaL-like"/>
</dbReference>
<sequence length="148" mass="17008">MTTATHDGAAGTDREQIEETLYRYASTIDTGDHESLRALLADDARAKYGARGWMEGADEVVSFIRDKSEEVGWQHHLLSIYHVDIDGDEATALTYHTSYQITRNRPDEAAMIVARYHDRLVRGYGRWLIREKRMEIGWRETRSGTSFL</sequence>
<evidence type="ECO:0000259" key="1">
    <source>
        <dbReference type="Pfam" id="PF13577"/>
    </source>
</evidence>
<reference evidence="3" key="1">
    <citation type="submission" date="2023-12" db="EMBL/GenBank/DDBJ databases">
        <title>Novel species in genus Nocardioides.</title>
        <authorList>
            <person name="Zhou H."/>
        </authorList>
    </citation>
    <scope>NUCLEOTIDE SEQUENCE [LARGE SCALE GENOMIC DNA]</scope>
    <source>
        <strain evidence="3">HM61</strain>
    </source>
</reference>
<dbReference type="InterPro" id="IPR032710">
    <property type="entry name" value="NTF2-like_dom_sf"/>
</dbReference>
<protein>
    <submittedName>
        <fullName evidence="2">Nuclear transport factor 2 family protein</fullName>
    </submittedName>
</protein>